<dbReference type="SUPFAM" id="SSF56219">
    <property type="entry name" value="DNase I-like"/>
    <property type="match status" value="1"/>
</dbReference>
<dbReference type="Pfam" id="PF14529">
    <property type="entry name" value="Exo_endo_phos_2"/>
    <property type="match status" value="1"/>
</dbReference>
<proteinExistence type="predicted"/>
<accession>A0A8J2H9R7</accession>
<dbReference type="PANTHER" id="PTHR33273">
    <property type="entry name" value="DOMAIN-CONTAINING PROTEIN, PUTATIVE-RELATED"/>
    <property type="match status" value="1"/>
</dbReference>
<evidence type="ECO:0000259" key="2">
    <source>
        <dbReference type="Pfam" id="PF14529"/>
    </source>
</evidence>
<dbReference type="GO" id="GO:0003824">
    <property type="term" value="F:catalytic activity"/>
    <property type="evidence" value="ECO:0007669"/>
    <property type="project" value="InterPro"/>
</dbReference>
<dbReference type="PANTHER" id="PTHR33273:SF4">
    <property type="entry name" value="ENDONUCLEASE_EXONUCLEASE_PHOSPHATASE DOMAIN-CONTAINING PROTEIN"/>
    <property type="match status" value="1"/>
</dbReference>
<dbReference type="OrthoDB" id="7989680at2759"/>
<evidence type="ECO:0000313" key="3">
    <source>
        <dbReference type="EMBL" id="CAG5088283.1"/>
    </source>
</evidence>
<dbReference type="AlphaFoldDB" id="A0A8J2H9R7"/>
<keyword evidence="4" id="KW-1185">Reference proteome</keyword>
<evidence type="ECO:0000313" key="4">
    <source>
        <dbReference type="Proteomes" id="UP000786811"/>
    </source>
</evidence>
<name>A0A8J2H9R7_COTCN</name>
<dbReference type="Proteomes" id="UP000786811">
    <property type="component" value="Unassembled WGS sequence"/>
</dbReference>
<protein>
    <submittedName>
        <fullName evidence="3">Similar to ORF1: Nucleic-acid-binding protein from transposon X-element (Drosophila melanogaster)</fullName>
    </submittedName>
</protein>
<evidence type="ECO:0000256" key="1">
    <source>
        <dbReference type="SAM" id="MobiDB-lite"/>
    </source>
</evidence>
<dbReference type="Gene3D" id="3.60.10.10">
    <property type="entry name" value="Endonuclease/exonuclease/phosphatase"/>
    <property type="match status" value="1"/>
</dbReference>
<comment type="caution">
    <text evidence="3">The sequence shown here is derived from an EMBL/GenBank/DDBJ whole genome shotgun (WGS) entry which is preliminary data.</text>
</comment>
<feature type="region of interest" description="Disordered" evidence="1">
    <location>
        <begin position="1"/>
        <end position="48"/>
    </location>
</feature>
<feature type="compositionally biased region" description="Basic residues" evidence="1">
    <location>
        <begin position="9"/>
        <end position="19"/>
    </location>
</feature>
<gene>
    <name evidence="3" type="ORF">HICCMSTLAB_LOCUS4787</name>
</gene>
<dbReference type="InterPro" id="IPR005135">
    <property type="entry name" value="Endo/exonuclease/phosphatase"/>
</dbReference>
<sequence length="851" mass="97590">MNIETDKKNTRKAKSTKRNAKGESKDNNANPTSDKAAPKTAKTRPPPIYANITGIKTVITFLTSNGIAANEFTVKEFDESYSKVIPNNMDAYTLYKKQLEKQKIQYFTYTPRHLKVKTVALKGVRGGYDEIDVKNALIAFNLPNTTITKVSKLIFDKTKPHLYHFLVSASADSNLAMLMRQKTLLSQIIRWERLKRPALFMCTRCQQTGHSSANCNMEPACAKCAGPHETKTCTVVTATDKTAQKCINCGEKDHPASYKGCPALKLVAKVRLNKRKIDEARRKKIMESINNYVTPTQSFANITDNTSSRHFPSLPKARPTAAGVNFNMQNPRTEPASTTTRQNLGNDTSHLENLLISFKNDIVKEFKKLNEKVNSNSSRIDQIMAATDRPNSTKGGGTAIAIHNKLKFTTIHYPHSLKNKVIEYTAIKIKISNKANLIIISIYATQKYGQTFINELNKLMREFKLDNASNYYLIAGDFNTKHISWGDVDSNNRGDQLVDWLEANYLQYKISMIPPSTPTFHNAKIKSYLDHCLIDMRIDVEDLINGKLITLPYDSDHWAISLTIFIEVESTDFTHNQDSNRKALNYKKANWNKFGRNLLDNYTDECSVPYDRNLSIEEIDNHIIELENKIVNSIQATVPTIKKKDDYFIKYSNRKINKLHAYKSFLIRRKFKNIPVSSQEKIKIKAIIKRINTLIQREFKKTVTAYWEAQVKSINYKKPQDFFPKINRMLRQRKEISINTLKINNDNSQLNSHFMSKFPELVNNNQLIATDADTKLYIIESINAPRYSNLGTINKIDIDKVAEQTKKLKDNMRLLNKSFVEFSNTNRAYYPTNQDDDSRFLFSYIAMYKFN</sequence>
<dbReference type="EMBL" id="CAJNRD030001119">
    <property type="protein sequence ID" value="CAG5088283.1"/>
    <property type="molecule type" value="Genomic_DNA"/>
</dbReference>
<reference evidence="3" key="1">
    <citation type="submission" date="2021-04" db="EMBL/GenBank/DDBJ databases">
        <authorList>
            <person name="Chebbi M.A.C M."/>
        </authorList>
    </citation>
    <scope>NUCLEOTIDE SEQUENCE</scope>
</reference>
<feature type="domain" description="Endonuclease/exonuclease/phosphatase" evidence="2">
    <location>
        <begin position="438"/>
        <end position="560"/>
    </location>
</feature>
<organism evidence="3 4">
    <name type="scientific">Cotesia congregata</name>
    <name type="common">Parasitoid wasp</name>
    <name type="synonym">Apanteles congregatus</name>
    <dbReference type="NCBI Taxonomy" id="51543"/>
    <lineage>
        <taxon>Eukaryota</taxon>
        <taxon>Metazoa</taxon>
        <taxon>Ecdysozoa</taxon>
        <taxon>Arthropoda</taxon>
        <taxon>Hexapoda</taxon>
        <taxon>Insecta</taxon>
        <taxon>Pterygota</taxon>
        <taxon>Neoptera</taxon>
        <taxon>Endopterygota</taxon>
        <taxon>Hymenoptera</taxon>
        <taxon>Apocrita</taxon>
        <taxon>Ichneumonoidea</taxon>
        <taxon>Braconidae</taxon>
        <taxon>Microgastrinae</taxon>
        <taxon>Cotesia</taxon>
    </lineage>
</organism>
<dbReference type="InterPro" id="IPR036691">
    <property type="entry name" value="Endo/exonu/phosph_ase_sf"/>
</dbReference>